<protein>
    <submittedName>
        <fullName evidence="5">Uncharacterized protein</fullName>
    </submittedName>
</protein>
<dbReference type="SMART" id="SM00320">
    <property type="entry name" value="WD40"/>
    <property type="match status" value="4"/>
</dbReference>
<evidence type="ECO:0000313" key="5">
    <source>
        <dbReference type="EMBL" id="CAD2215536.1"/>
    </source>
</evidence>
<keyword evidence="3" id="KW-0689">Ribosomal protein</keyword>
<dbReference type="InterPro" id="IPR051179">
    <property type="entry name" value="WD_repeat_multifunction"/>
</dbReference>
<evidence type="ECO:0000256" key="4">
    <source>
        <dbReference type="PROSITE-ProRule" id="PRU00221"/>
    </source>
</evidence>
<dbReference type="PROSITE" id="PS00678">
    <property type="entry name" value="WD_REPEATS_1"/>
    <property type="match status" value="1"/>
</dbReference>
<dbReference type="InterPro" id="IPR036322">
    <property type="entry name" value="WD40_repeat_dom_sf"/>
</dbReference>
<dbReference type="EMBL" id="LR877149">
    <property type="protein sequence ID" value="CAD2215536.1"/>
    <property type="molecule type" value="Genomic_DNA"/>
</dbReference>
<dbReference type="PROSITE" id="PS50082">
    <property type="entry name" value="WD_REPEATS_2"/>
    <property type="match status" value="1"/>
</dbReference>
<proteinExistence type="predicted"/>
<dbReference type="GO" id="GO:0005840">
    <property type="term" value="C:ribosome"/>
    <property type="evidence" value="ECO:0007669"/>
    <property type="project" value="UniProtKB-KW"/>
</dbReference>
<accession>A0A7G2C718</accession>
<dbReference type="OrthoDB" id="273067at2759"/>
<keyword evidence="1 4" id="KW-0853">WD repeat</keyword>
<feature type="repeat" description="WD" evidence="4">
    <location>
        <begin position="152"/>
        <end position="187"/>
    </location>
</feature>
<keyword evidence="2" id="KW-0677">Repeat</keyword>
<sequence>MENRFNVEVVRLPYEINGIQLLAPKDSSQVNVPQRKYSFSEKGLHMPIGSRGIRELAKHQQNSSDAVAPKAADEPLKIVTLHRKGILAVWDCSTHQLVGVCDHGGNVNVEECSTTKDFIITRVVCSPGHDALEEDNNLYIWDADTTEKVATLRGHHGRVTTYALHATNKNVVVTAGMDSVMFVWDLSKNYDEPIQKIDIRDMGGILTCSTIVKDYIICGGTTRSVGVWNIATGQLLALTDNVPSSTTAIHVVEETHSNTEDTLLTVHAASTDGFIAELQVRISGGGAAAAITPVWKNQYHTASATSIAVDGDVVVSCSTFDGVKIFHRKTGIHRVVGAKGERSASRAFVLDSANKKILVGQDDGALCELSYSAFAAQTSKNLDMISVVHPLTTAITGILIEVSAGNVWERVLCSSVDGVVSILDYSFQSRSTESVNCVRLASQQFIGKLGDGVVGVVPPDRIAEVDFLDVRRLNKVAKSVSLSSPVTALTADVERALCVVGCKNGNVTVFQFANDEARAAAEWSFKHYRVTYIAKHLSGVFAVGFSREDEFTGGVSVLNMHTPTVGSAKPLELDRSIPAVVYMLGHHSVVAQGPQRGIDTPAVRQHHAGVVHLPQDWHRWSPSQSACSRSSTGRTD</sequence>
<dbReference type="InterPro" id="IPR015943">
    <property type="entry name" value="WD40/YVTN_repeat-like_dom_sf"/>
</dbReference>
<keyword evidence="6" id="KW-1185">Reference proteome</keyword>
<dbReference type="VEuPathDB" id="TriTrypDB:ADEAN_000299100"/>
<name>A0A7G2C718_9TRYP</name>
<dbReference type="PANTHER" id="PTHR19857:SF8">
    <property type="entry name" value="ANGIO-ASSOCIATED MIGRATORY CELL PROTEIN"/>
    <property type="match status" value="1"/>
</dbReference>
<evidence type="ECO:0000313" key="6">
    <source>
        <dbReference type="Proteomes" id="UP000515908"/>
    </source>
</evidence>
<dbReference type="PROSITE" id="PS50294">
    <property type="entry name" value="WD_REPEATS_REGION"/>
    <property type="match status" value="1"/>
</dbReference>
<evidence type="ECO:0000256" key="3">
    <source>
        <dbReference type="ARBA" id="ARBA00022980"/>
    </source>
</evidence>
<evidence type="ECO:0000256" key="2">
    <source>
        <dbReference type="ARBA" id="ARBA00022737"/>
    </source>
</evidence>
<dbReference type="PANTHER" id="PTHR19857">
    <property type="entry name" value="MITOCHONDRIAL DIVISION PROTEIN 1-RELATED"/>
    <property type="match status" value="1"/>
</dbReference>
<organism evidence="5 6">
    <name type="scientific">Angomonas deanei</name>
    <dbReference type="NCBI Taxonomy" id="59799"/>
    <lineage>
        <taxon>Eukaryota</taxon>
        <taxon>Discoba</taxon>
        <taxon>Euglenozoa</taxon>
        <taxon>Kinetoplastea</taxon>
        <taxon>Metakinetoplastina</taxon>
        <taxon>Trypanosomatida</taxon>
        <taxon>Trypanosomatidae</taxon>
        <taxon>Strigomonadinae</taxon>
        <taxon>Angomonas</taxon>
    </lineage>
</organism>
<dbReference type="InterPro" id="IPR019775">
    <property type="entry name" value="WD40_repeat_CS"/>
</dbReference>
<evidence type="ECO:0000256" key="1">
    <source>
        <dbReference type="ARBA" id="ARBA00022574"/>
    </source>
</evidence>
<dbReference type="SUPFAM" id="SSF50978">
    <property type="entry name" value="WD40 repeat-like"/>
    <property type="match status" value="2"/>
</dbReference>
<dbReference type="Gene3D" id="2.130.10.10">
    <property type="entry name" value="YVTN repeat-like/Quinoprotein amine dehydrogenase"/>
    <property type="match status" value="2"/>
</dbReference>
<keyword evidence="3" id="KW-0687">Ribonucleoprotein</keyword>
<dbReference type="InterPro" id="IPR001680">
    <property type="entry name" value="WD40_rpt"/>
</dbReference>
<dbReference type="Proteomes" id="UP000515908">
    <property type="component" value="Chromosome 05"/>
</dbReference>
<dbReference type="AlphaFoldDB" id="A0A7G2C718"/>
<reference evidence="5 6" key="1">
    <citation type="submission" date="2020-08" db="EMBL/GenBank/DDBJ databases">
        <authorList>
            <person name="Newling K."/>
            <person name="Davey J."/>
            <person name="Forrester S."/>
        </authorList>
    </citation>
    <scope>NUCLEOTIDE SEQUENCE [LARGE SCALE GENOMIC DNA]</scope>
    <source>
        <strain evidence="6">Crithidia deanei Carvalho (ATCC PRA-265)</strain>
    </source>
</reference>
<gene>
    <name evidence="5" type="ORF">ADEAN_000299100</name>
</gene>